<proteinExistence type="predicted"/>
<dbReference type="InterPro" id="IPR015424">
    <property type="entry name" value="PyrdxlP-dep_Trfase"/>
</dbReference>
<sequence>EQKEVMRLLESGDLFRYNREDANSTVSLVEKQLADYMGFKYCVALNSCGSALFLACLAAGVKQGTKVLGNALTFGAVPSAVHHAGGEFVFVESTRDIVISVKAVCDARGITIIEDCAHALGVWWGDTHTGHHGKVCCVSSQSYKIINSGEGGFALTDDDDIGAKICIMAGGYEANFKKHICVPPAEVFSRLVPQRFPNYSVRMSNLSASVLPCQLTSLEERIRDSNAKYNLLSSRFVNEVAATMGDKVSIYTPQLPKCVRPCFDSLQFIADLPAATRDAFIANAKARGVPLSIFGAKGNARNFTAWEFLGAAHVQEGIANCPSTAAIVLMAYDVRIPPQFSMADTEAISDVLVVSLRE</sequence>
<dbReference type="Gene3D" id="3.40.640.10">
    <property type="entry name" value="Type I PLP-dependent aspartate aminotransferase-like (Major domain)"/>
    <property type="match status" value="2"/>
</dbReference>
<dbReference type="PANTHER" id="PTHR30244:SF34">
    <property type="entry name" value="DTDP-4-AMINO-4,6-DIDEOXYGALACTOSE TRANSAMINASE"/>
    <property type="match status" value="1"/>
</dbReference>
<gene>
    <name evidence="1" type="ORF">PCOR1329_LOCUS79686</name>
</gene>
<organism evidence="1 2">
    <name type="scientific">Prorocentrum cordatum</name>
    <dbReference type="NCBI Taxonomy" id="2364126"/>
    <lineage>
        <taxon>Eukaryota</taxon>
        <taxon>Sar</taxon>
        <taxon>Alveolata</taxon>
        <taxon>Dinophyceae</taxon>
        <taxon>Prorocentrales</taxon>
        <taxon>Prorocentraceae</taxon>
        <taxon>Prorocentrum</taxon>
    </lineage>
</organism>
<dbReference type="Proteomes" id="UP001189429">
    <property type="component" value="Unassembled WGS sequence"/>
</dbReference>
<dbReference type="SUPFAM" id="SSF53383">
    <property type="entry name" value="PLP-dependent transferases"/>
    <property type="match status" value="1"/>
</dbReference>
<accession>A0ABN9XTI7</accession>
<dbReference type="InterPro" id="IPR000653">
    <property type="entry name" value="DegT/StrS_aminotransferase"/>
</dbReference>
<reference evidence="1" key="1">
    <citation type="submission" date="2023-10" db="EMBL/GenBank/DDBJ databases">
        <authorList>
            <person name="Chen Y."/>
            <person name="Shah S."/>
            <person name="Dougan E. K."/>
            <person name="Thang M."/>
            <person name="Chan C."/>
        </authorList>
    </citation>
    <scope>NUCLEOTIDE SEQUENCE [LARGE SCALE GENOMIC DNA]</scope>
</reference>
<comment type="caution">
    <text evidence="1">The sequence shown here is derived from an EMBL/GenBank/DDBJ whole genome shotgun (WGS) entry which is preliminary data.</text>
</comment>
<dbReference type="PANTHER" id="PTHR30244">
    <property type="entry name" value="TRANSAMINASE"/>
    <property type="match status" value="1"/>
</dbReference>
<evidence type="ECO:0000313" key="1">
    <source>
        <dbReference type="EMBL" id="CAK0903345.1"/>
    </source>
</evidence>
<name>A0ABN9XTI7_9DINO</name>
<dbReference type="Pfam" id="PF01041">
    <property type="entry name" value="DegT_DnrJ_EryC1"/>
    <property type="match status" value="2"/>
</dbReference>
<feature type="non-terminal residue" evidence="1">
    <location>
        <position position="358"/>
    </location>
</feature>
<protein>
    <submittedName>
        <fullName evidence="1">Uncharacterized protein</fullName>
    </submittedName>
</protein>
<evidence type="ECO:0000313" key="2">
    <source>
        <dbReference type="Proteomes" id="UP001189429"/>
    </source>
</evidence>
<dbReference type="InterPro" id="IPR015421">
    <property type="entry name" value="PyrdxlP-dep_Trfase_major"/>
</dbReference>
<keyword evidence="2" id="KW-1185">Reference proteome</keyword>
<dbReference type="EMBL" id="CAUYUJ010021208">
    <property type="protein sequence ID" value="CAK0903345.1"/>
    <property type="molecule type" value="Genomic_DNA"/>
</dbReference>
<feature type="non-terminal residue" evidence="1">
    <location>
        <position position="1"/>
    </location>
</feature>